<protein>
    <submittedName>
        <fullName evidence="2">Uncharacterized protein</fullName>
    </submittedName>
</protein>
<accession>A0A1I3C262</accession>
<reference evidence="1 3" key="1">
    <citation type="submission" date="2016-10" db="EMBL/GenBank/DDBJ databases">
        <authorList>
            <person name="Varghese N."/>
            <person name="Submissions S."/>
        </authorList>
    </citation>
    <scope>NUCLEOTIDE SEQUENCE [LARGE SCALE GENOMIC DNA]</scope>
    <source>
        <strain evidence="1 3">GMCC 1.11211</strain>
    </source>
</reference>
<evidence type="ECO:0000313" key="1">
    <source>
        <dbReference type="EMBL" id="SFH68634.1"/>
    </source>
</evidence>
<dbReference type="EMBL" id="SOFE01000012">
    <property type="protein sequence ID" value="TFB85730.1"/>
    <property type="molecule type" value="Genomic_DNA"/>
</dbReference>
<reference evidence="2 4" key="2">
    <citation type="submission" date="2019-03" db="EMBL/GenBank/DDBJ databases">
        <title>Genomics of glacier-inhabiting Cryobacterium strains.</title>
        <authorList>
            <person name="Liu Q."/>
            <person name="Xin Y.-H."/>
        </authorList>
    </citation>
    <scope>NUCLEOTIDE SEQUENCE [LARGE SCALE GENOMIC DNA]</scope>
    <source>
        <strain evidence="2 4">Hh34</strain>
    </source>
</reference>
<name>A0A1I3C262_9MICO</name>
<dbReference type="Proteomes" id="UP000199681">
    <property type="component" value="Unassembled WGS sequence"/>
</dbReference>
<proteinExistence type="predicted"/>
<dbReference type="Gene3D" id="1.25.10.10">
    <property type="entry name" value="Leucine-rich Repeat Variant"/>
    <property type="match status" value="1"/>
</dbReference>
<sequence>MADDDDIELALIAAHDAEYRRTFVPPVPLPDDVLRAAAGSDDVSVRWQLGAYPFVLPADVFLALIDDPEEAVRESTVRHWAATTSQLELALAMRPELEEQLIFHDHAPRRLMDRRPVGVADGPLRRHYLDQHGASETERGKFQSLCDDCPSEEQLTVTLGDLWEIVHTG</sequence>
<dbReference type="InterPro" id="IPR011989">
    <property type="entry name" value="ARM-like"/>
</dbReference>
<dbReference type="EMBL" id="FOPW01000011">
    <property type="protein sequence ID" value="SFH68634.1"/>
    <property type="molecule type" value="Genomic_DNA"/>
</dbReference>
<organism evidence="2 4">
    <name type="scientific">Cryobacterium levicorallinum</name>
    <dbReference type="NCBI Taxonomy" id="995038"/>
    <lineage>
        <taxon>Bacteria</taxon>
        <taxon>Bacillati</taxon>
        <taxon>Actinomycetota</taxon>
        <taxon>Actinomycetes</taxon>
        <taxon>Micrococcales</taxon>
        <taxon>Microbacteriaceae</taxon>
        <taxon>Cryobacterium</taxon>
    </lineage>
</organism>
<dbReference type="Proteomes" id="UP000297963">
    <property type="component" value="Unassembled WGS sequence"/>
</dbReference>
<comment type="caution">
    <text evidence="2">The sequence shown here is derived from an EMBL/GenBank/DDBJ whole genome shotgun (WGS) entry which is preliminary data.</text>
</comment>
<evidence type="ECO:0000313" key="4">
    <source>
        <dbReference type="Proteomes" id="UP000297963"/>
    </source>
</evidence>
<gene>
    <name evidence="2" type="ORF">E3O11_07120</name>
    <name evidence="1" type="ORF">SAMN05216274_111110</name>
</gene>
<evidence type="ECO:0000313" key="2">
    <source>
        <dbReference type="EMBL" id="TFB85730.1"/>
    </source>
</evidence>
<keyword evidence="3" id="KW-1185">Reference proteome</keyword>
<dbReference type="RefSeq" id="WP_092450951.1">
    <property type="nucleotide sequence ID" value="NZ_BKAC01000009.1"/>
</dbReference>
<evidence type="ECO:0000313" key="3">
    <source>
        <dbReference type="Proteomes" id="UP000199681"/>
    </source>
</evidence>
<dbReference type="AlphaFoldDB" id="A0A1I3C262"/>